<evidence type="ECO:0000313" key="1">
    <source>
        <dbReference type="EnsemblMetazoa" id="Aqu2.1.20887_001"/>
    </source>
</evidence>
<accession>A0A1X7TZN3</accession>
<proteinExistence type="predicted"/>
<sequence>NTTKRSQFIIKHNKI</sequence>
<organism evidence="1">
    <name type="scientific">Amphimedon queenslandica</name>
    <name type="common">Sponge</name>
    <dbReference type="NCBI Taxonomy" id="400682"/>
    <lineage>
        <taxon>Eukaryota</taxon>
        <taxon>Metazoa</taxon>
        <taxon>Porifera</taxon>
        <taxon>Demospongiae</taxon>
        <taxon>Heteroscleromorpha</taxon>
        <taxon>Haplosclerida</taxon>
        <taxon>Niphatidae</taxon>
        <taxon>Amphimedon</taxon>
    </lineage>
</organism>
<dbReference type="InParanoid" id="A0A1X7TZN3"/>
<dbReference type="EnsemblMetazoa" id="Aqu2.1.20887_001">
    <property type="protein sequence ID" value="Aqu2.1.20887_001"/>
    <property type="gene ID" value="Aqu2.1.20887"/>
</dbReference>
<reference evidence="1" key="1">
    <citation type="submission" date="2017-05" db="UniProtKB">
        <authorList>
            <consortium name="EnsemblMetazoa"/>
        </authorList>
    </citation>
    <scope>IDENTIFICATION</scope>
</reference>
<name>A0A1X7TZN3_AMPQE</name>
<protein>
    <submittedName>
        <fullName evidence="1">Uncharacterized protein</fullName>
    </submittedName>
</protein>